<dbReference type="InterPro" id="IPR006110">
    <property type="entry name" value="Pol_omega/Rpo6/RPB6"/>
</dbReference>
<evidence type="ECO:0000256" key="4">
    <source>
        <dbReference type="ARBA" id="ARBA00022553"/>
    </source>
</evidence>
<proteinExistence type="inferred from homology"/>
<dbReference type="Proteomes" id="UP000504638">
    <property type="component" value="Unplaced"/>
</dbReference>
<dbReference type="SUPFAM" id="SSF63562">
    <property type="entry name" value="RPB6/omega subunit-like"/>
    <property type="match status" value="1"/>
</dbReference>
<dbReference type="GO" id="GO:0042797">
    <property type="term" value="P:tRNA transcription by RNA polymerase III"/>
    <property type="evidence" value="ECO:0007669"/>
    <property type="project" value="TreeGrafter"/>
</dbReference>
<dbReference type="FunFam" id="3.90.940.10:FF:000004">
    <property type="entry name" value="DNA-directed RNA polymerases I, II, and III subunit RPABC2"/>
    <property type="match status" value="1"/>
</dbReference>
<dbReference type="HAMAP" id="MF_00192">
    <property type="entry name" value="RNApol_arch_Rpo6"/>
    <property type="match status" value="1"/>
</dbReference>
<protein>
    <recommendedName>
        <fullName evidence="2">DNA-directed RNA polymerases I, II, and III subunit RPABC2</fullName>
    </recommendedName>
</protein>
<keyword evidence="3 9" id="KW-0240">DNA-directed RNA polymerase</keyword>
<dbReference type="InterPro" id="IPR036161">
    <property type="entry name" value="RPB6/omega-like_sf"/>
</dbReference>
<comment type="similarity">
    <text evidence="7">Belongs to the archaeal Rpo6/eukaryotic RPB6 RNA polymerase subunit family.</text>
</comment>
<evidence type="ECO:0000313" key="11">
    <source>
        <dbReference type="RefSeq" id="XP_033537345.1"/>
    </source>
</evidence>
<reference evidence="9 11" key="1">
    <citation type="submission" date="2020-01" db="EMBL/GenBank/DDBJ databases">
        <authorList>
            <consortium name="DOE Joint Genome Institute"/>
            <person name="Haridas S."/>
            <person name="Albert R."/>
            <person name="Binder M."/>
            <person name="Bloem J."/>
            <person name="Labutti K."/>
            <person name="Salamov A."/>
            <person name="Andreopoulos B."/>
            <person name="Baker S.E."/>
            <person name="Barry K."/>
            <person name="Bills G."/>
            <person name="Bluhm B.H."/>
            <person name="Cannon C."/>
            <person name="Castanera R."/>
            <person name="Culley D.E."/>
            <person name="Daum C."/>
            <person name="Ezra D."/>
            <person name="Gonzalez J.B."/>
            <person name="Henrissat B."/>
            <person name="Kuo A."/>
            <person name="Liang C."/>
            <person name="Lipzen A."/>
            <person name="Lutzoni F."/>
            <person name="Magnuson J."/>
            <person name="Mondo S."/>
            <person name="Nolan M."/>
            <person name="Ohm R."/>
            <person name="Pangilinan J."/>
            <person name="Park H.-J."/>
            <person name="Ramirez L."/>
            <person name="Alfaro M."/>
            <person name="Sun H."/>
            <person name="Tritt A."/>
            <person name="Yoshinaga Y."/>
            <person name="Zwiers L.-H."/>
            <person name="Turgeon B.G."/>
            <person name="Goodwin S.B."/>
            <person name="Spatafora J.W."/>
            <person name="Crous P.W."/>
            <person name="Grigoriev I.V."/>
        </authorList>
    </citation>
    <scope>NUCLEOTIDE SEQUENCE</scope>
    <source>
        <strain evidence="9 11">CBS 781.70</strain>
    </source>
</reference>
<reference evidence="11" key="3">
    <citation type="submission" date="2025-04" db="UniProtKB">
        <authorList>
            <consortium name="RefSeq"/>
        </authorList>
    </citation>
    <scope>IDENTIFICATION</scope>
    <source>
        <strain evidence="11">CBS 781.70</strain>
    </source>
</reference>
<evidence type="ECO:0000256" key="8">
    <source>
        <dbReference type="SAM" id="MobiDB-lite"/>
    </source>
</evidence>
<dbReference type="PANTHER" id="PTHR47227:SF5">
    <property type="entry name" value="DNA-DIRECTED RNA POLYMERASES I, II, AND III SUBUNIT RPABC2"/>
    <property type="match status" value="1"/>
</dbReference>
<comment type="subcellular location">
    <subcellularLocation>
        <location evidence="1">Nucleus</location>
    </subcellularLocation>
</comment>
<accession>A0A6G1GCF7</accession>
<keyword evidence="4" id="KW-0597">Phosphoprotein</keyword>
<dbReference type="GO" id="GO:0003677">
    <property type="term" value="F:DNA binding"/>
    <property type="evidence" value="ECO:0007669"/>
    <property type="project" value="InterPro"/>
</dbReference>
<dbReference type="GO" id="GO:0005665">
    <property type="term" value="C:RNA polymerase II, core complex"/>
    <property type="evidence" value="ECO:0007669"/>
    <property type="project" value="InterPro"/>
</dbReference>
<dbReference type="GO" id="GO:0006366">
    <property type="term" value="P:transcription by RNA polymerase II"/>
    <property type="evidence" value="ECO:0007669"/>
    <property type="project" value="TreeGrafter"/>
</dbReference>
<dbReference type="InterPro" id="IPR006111">
    <property type="entry name" value="Rpo6/Rpb6"/>
</dbReference>
<dbReference type="OrthoDB" id="259769at2759"/>
<dbReference type="InterPro" id="IPR020708">
    <property type="entry name" value="DNA-dir_RNA_polK_14-18kDa_CS"/>
</dbReference>
<dbReference type="Gene3D" id="3.90.940.10">
    <property type="match status" value="1"/>
</dbReference>
<dbReference type="Pfam" id="PF01192">
    <property type="entry name" value="RNA_pol_Rpb6"/>
    <property type="match status" value="1"/>
</dbReference>
<dbReference type="GeneID" id="54419354"/>
<dbReference type="PROSITE" id="PS01111">
    <property type="entry name" value="RNA_POL_K_14KD"/>
    <property type="match status" value="1"/>
</dbReference>
<dbReference type="NCBIfam" id="NF002207">
    <property type="entry name" value="PRK01099.1-2"/>
    <property type="match status" value="1"/>
</dbReference>
<dbReference type="GO" id="GO:0003899">
    <property type="term" value="F:DNA-directed RNA polymerase activity"/>
    <property type="evidence" value="ECO:0007669"/>
    <property type="project" value="InterPro"/>
</dbReference>
<dbReference type="PIRSF" id="PIRSF000778">
    <property type="entry name" value="RpoK/RPB6"/>
    <property type="match status" value="1"/>
</dbReference>
<reference evidence="11" key="2">
    <citation type="submission" date="2020-04" db="EMBL/GenBank/DDBJ databases">
        <authorList>
            <consortium name="NCBI Genome Project"/>
        </authorList>
    </citation>
    <scope>NUCLEOTIDE SEQUENCE</scope>
    <source>
        <strain evidence="11">CBS 781.70</strain>
    </source>
</reference>
<feature type="compositionally biased region" description="Acidic residues" evidence="8">
    <location>
        <begin position="7"/>
        <end position="25"/>
    </location>
</feature>
<dbReference type="GO" id="GO:0005736">
    <property type="term" value="C:RNA polymerase I complex"/>
    <property type="evidence" value="ECO:0007669"/>
    <property type="project" value="TreeGrafter"/>
</dbReference>
<evidence type="ECO:0000256" key="7">
    <source>
        <dbReference type="ARBA" id="ARBA00025773"/>
    </source>
</evidence>
<evidence type="ECO:0000256" key="5">
    <source>
        <dbReference type="ARBA" id="ARBA00023163"/>
    </source>
</evidence>
<dbReference type="NCBIfam" id="NF002208">
    <property type="entry name" value="PRK01099.1-3"/>
    <property type="match status" value="1"/>
</dbReference>
<evidence type="ECO:0000256" key="6">
    <source>
        <dbReference type="ARBA" id="ARBA00023242"/>
    </source>
</evidence>
<dbReference type="SMART" id="SM01409">
    <property type="entry name" value="RNA_pol_Rpb6"/>
    <property type="match status" value="1"/>
</dbReference>
<gene>
    <name evidence="9 11" type="ORF">P152DRAFT_455430</name>
</gene>
<dbReference type="GO" id="GO:0005666">
    <property type="term" value="C:RNA polymerase III complex"/>
    <property type="evidence" value="ECO:0007669"/>
    <property type="project" value="UniProtKB-ARBA"/>
</dbReference>
<evidence type="ECO:0000313" key="9">
    <source>
        <dbReference type="EMBL" id="KAF1815714.1"/>
    </source>
</evidence>
<sequence length="154" mass="17346">MILDEGPAGDEYDEAPESFTPEDYESPAAGQDIVDPEERRAEGEPDPNNIVHSENGKAVNKPTPTNTVAAQKDKKVDKDKRMTTPYMTKYERARILGTRALQISMNAPVLVDLEGETDPLQIAIKELREKKIPLVVRRYLPDGCYEDWTCEELL</sequence>
<dbReference type="GO" id="GO:0006362">
    <property type="term" value="P:transcription elongation by RNA polymerase I"/>
    <property type="evidence" value="ECO:0007669"/>
    <property type="project" value="UniProtKB-ARBA"/>
</dbReference>
<keyword evidence="5" id="KW-0804">Transcription</keyword>
<dbReference type="PIRSF" id="PIRSF500154">
    <property type="entry name" value="RPB6"/>
    <property type="match status" value="1"/>
</dbReference>
<feature type="region of interest" description="Disordered" evidence="8">
    <location>
        <begin position="1"/>
        <end position="80"/>
    </location>
</feature>
<dbReference type="EMBL" id="ML975151">
    <property type="protein sequence ID" value="KAF1815714.1"/>
    <property type="molecule type" value="Genomic_DNA"/>
</dbReference>
<dbReference type="PANTHER" id="PTHR47227">
    <property type="entry name" value="DNA-DIRECTED RNA POLYMERASE SUBUNIT K"/>
    <property type="match status" value="1"/>
</dbReference>
<keyword evidence="10" id="KW-1185">Reference proteome</keyword>
<evidence type="ECO:0000256" key="2">
    <source>
        <dbReference type="ARBA" id="ARBA00020808"/>
    </source>
</evidence>
<evidence type="ECO:0000313" key="10">
    <source>
        <dbReference type="Proteomes" id="UP000504638"/>
    </source>
</evidence>
<name>A0A6G1GCF7_9PEZI</name>
<feature type="compositionally biased region" description="Basic and acidic residues" evidence="8">
    <location>
        <begin position="71"/>
        <end position="80"/>
    </location>
</feature>
<organism evidence="9">
    <name type="scientific">Eremomyces bilateralis CBS 781.70</name>
    <dbReference type="NCBI Taxonomy" id="1392243"/>
    <lineage>
        <taxon>Eukaryota</taxon>
        <taxon>Fungi</taxon>
        <taxon>Dikarya</taxon>
        <taxon>Ascomycota</taxon>
        <taxon>Pezizomycotina</taxon>
        <taxon>Dothideomycetes</taxon>
        <taxon>Dothideomycetes incertae sedis</taxon>
        <taxon>Eremomycetales</taxon>
        <taxon>Eremomycetaceae</taxon>
        <taxon>Eremomyces</taxon>
    </lineage>
</organism>
<dbReference type="RefSeq" id="XP_033537345.1">
    <property type="nucleotide sequence ID" value="XM_033678784.1"/>
</dbReference>
<keyword evidence="6" id="KW-0539">Nucleus</keyword>
<evidence type="ECO:0000256" key="3">
    <source>
        <dbReference type="ARBA" id="ARBA00022478"/>
    </source>
</evidence>
<evidence type="ECO:0000256" key="1">
    <source>
        <dbReference type="ARBA" id="ARBA00004123"/>
    </source>
</evidence>
<dbReference type="AlphaFoldDB" id="A0A6G1GCF7"/>
<dbReference type="InterPro" id="IPR028363">
    <property type="entry name" value="RPB6"/>
</dbReference>